<keyword evidence="1" id="KW-0812">Transmembrane</keyword>
<feature type="transmembrane region" description="Helical" evidence="1">
    <location>
        <begin position="88"/>
        <end position="106"/>
    </location>
</feature>
<accession>A0A1I9LWA8</accession>
<proteinExistence type="predicted"/>
<evidence type="ECO:0000256" key="1">
    <source>
        <dbReference type="SAM" id="Phobius"/>
    </source>
</evidence>
<feature type="transmembrane region" description="Helical" evidence="1">
    <location>
        <begin position="7"/>
        <end position="25"/>
    </location>
</feature>
<dbReference type="AlphaFoldDB" id="A0A1I9LWA8"/>
<name>A0A1I9LWA8_9PHAE</name>
<keyword evidence="2" id="KW-0496">Mitochondrion</keyword>
<dbReference type="EMBL" id="KU164874">
    <property type="protein sequence ID" value="ANS57878.1"/>
    <property type="molecule type" value="Genomic_DNA"/>
</dbReference>
<keyword evidence="1" id="KW-0472">Membrane</keyword>
<protein>
    <submittedName>
        <fullName evidence="2">Uncharacterized protein</fullName>
    </submittedName>
</protein>
<reference evidence="2" key="1">
    <citation type="submission" date="2015-11" db="EMBL/GenBank/DDBJ databases">
        <title>Complete mitochondrial and plastid genomes of the freshwater brown alga Pleurocladia lacustris A. Braun and its phylogenetic placement in the Phaeophyceae.</title>
        <authorList>
            <person name="Wang X."/>
            <person name="Wehr J.D."/>
            <person name="Karol K.G."/>
        </authorList>
    </citation>
    <scope>NUCLEOTIDE SEQUENCE</scope>
    <source>
        <strain evidence="2">SAG 25.93</strain>
    </source>
</reference>
<geneLocation type="mitochondrion" evidence="2"/>
<sequence length="108" mass="12762">MRNFLKFFIPWYLTYLFVMVVILHVDSEIMQYLLENTSYLDGFQKDLGEYNRQLEEISRLSKTPSVITEPSKQVSENLQEVPQREPLMVMRTLIVIAISSAVAIYFHR</sequence>
<keyword evidence="1" id="KW-1133">Transmembrane helix</keyword>
<organism evidence="2">
    <name type="scientific">Pleurocladia lacustris</name>
    <dbReference type="NCBI Taxonomy" id="246121"/>
    <lineage>
        <taxon>Eukaryota</taxon>
        <taxon>Sar</taxon>
        <taxon>Stramenopiles</taxon>
        <taxon>Ochrophyta</taxon>
        <taxon>PX clade</taxon>
        <taxon>Phaeophyceae</taxon>
        <taxon>Ectocarpales</taxon>
        <taxon>Chordariaceae</taxon>
        <taxon>Pleurocladia</taxon>
    </lineage>
</organism>
<evidence type="ECO:0000313" key="2">
    <source>
        <dbReference type="EMBL" id="ANS57878.1"/>
    </source>
</evidence>